<protein>
    <recommendedName>
        <fullName evidence="2">Tyr recombinase domain-containing protein</fullName>
    </recommendedName>
</protein>
<dbReference type="GO" id="GO:0003677">
    <property type="term" value="F:DNA binding"/>
    <property type="evidence" value="ECO:0007669"/>
    <property type="project" value="InterPro"/>
</dbReference>
<dbReference type="Proteomes" id="UP000886723">
    <property type="component" value="Unassembled WGS sequence"/>
</dbReference>
<feature type="domain" description="Tyr recombinase" evidence="2">
    <location>
        <begin position="30"/>
        <end position="125"/>
    </location>
</feature>
<comment type="caution">
    <text evidence="3">The sequence shown here is derived from an EMBL/GenBank/DDBJ whole genome shotgun (WGS) entry which is preliminary data.</text>
</comment>
<evidence type="ECO:0000256" key="1">
    <source>
        <dbReference type="ARBA" id="ARBA00023172"/>
    </source>
</evidence>
<dbReference type="InterPro" id="IPR011010">
    <property type="entry name" value="DNA_brk_join_enz"/>
</dbReference>
<dbReference type="InterPro" id="IPR013762">
    <property type="entry name" value="Integrase-like_cat_sf"/>
</dbReference>
<dbReference type="AlphaFoldDB" id="A0A9D1NT76"/>
<dbReference type="SUPFAM" id="SSF56349">
    <property type="entry name" value="DNA breaking-rejoining enzymes"/>
    <property type="match status" value="1"/>
</dbReference>
<reference evidence="3" key="2">
    <citation type="journal article" date="2021" name="PeerJ">
        <title>Extensive microbial diversity within the chicken gut microbiome revealed by metagenomics and culture.</title>
        <authorList>
            <person name="Gilroy R."/>
            <person name="Ravi A."/>
            <person name="Getino M."/>
            <person name="Pursley I."/>
            <person name="Horton D.L."/>
            <person name="Alikhan N.F."/>
            <person name="Baker D."/>
            <person name="Gharbi K."/>
            <person name="Hall N."/>
            <person name="Watson M."/>
            <person name="Adriaenssens E.M."/>
            <person name="Foster-Nyarko E."/>
            <person name="Jarju S."/>
            <person name="Secka A."/>
            <person name="Antonio M."/>
            <person name="Oren A."/>
            <person name="Chaudhuri R.R."/>
            <person name="La Ragione R."/>
            <person name="Hildebrand F."/>
            <person name="Pallen M.J."/>
        </authorList>
    </citation>
    <scope>NUCLEOTIDE SEQUENCE</scope>
    <source>
        <strain evidence="3">ChiBcec2-4451</strain>
    </source>
</reference>
<gene>
    <name evidence="3" type="ORF">IAA63_04600</name>
</gene>
<name>A0A9D1NT76_9FIRM</name>
<accession>A0A9D1NT76</accession>
<dbReference type="Gene3D" id="1.10.443.10">
    <property type="entry name" value="Intergrase catalytic core"/>
    <property type="match status" value="1"/>
</dbReference>
<dbReference type="GO" id="GO:0015074">
    <property type="term" value="P:DNA integration"/>
    <property type="evidence" value="ECO:0007669"/>
    <property type="project" value="InterPro"/>
</dbReference>
<dbReference type="GO" id="GO:0006310">
    <property type="term" value="P:DNA recombination"/>
    <property type="evidence" value="ECO:0007669"/>
    <property type="project" value="UniProtKB-KW"/>
</dbReference>
<proteinExistence type="predicted"/>
<keyword evidence="1" id="KW-0233">DNA recombination</keyword>
<sequence>MEEDYGREESFIKFCSRSVQKSTAEKDLDKEVKAMTEMAWKDFHNKASRYGLAPLTLLFQLQTGLRIGEVCAVSFDDIETPGHIHIQRMVRRDTNEVIEHTKTECGDRYVILTAKASQIIEAALA</sequence>
<evidence type="ECO:0000313" key="3">
    <source>
        <dbReference type="EMBL" id="HIV12406.1"/>
    </source>
</evidence>
<reference evidence="3" key="1">
    <citation type="submission" date="2020-10" db="EMBL/GenBank/DDBJ databases">
        <authorList>
            <person name="Gilroy R."/>
        </authorList>
    </citation>
    <scope>NUCLEOTIDE SEQUENCE</scope>
    <source>
        <strain evidence="3">ChiBcec2-4451</strain>
    </source>
</reference>
<organism evidence="3 4">
    <name type="scientific">Candidatus Pullilachnospira stercoravium</name>
    <dbReference type="NCBI Taxonomy" id="2840913"/>
    <lineage>
        <taxon>Bacteria</taxon>
        <taxon>Bacillati</taxon>
        <taxon>Bacillota</taxon>
        <taxon>Clostridia</taxon>
        <taxon>Lachnospirales</taxon>
        <taxon>Lachnospiraceae</taxon>
        <taxon>Lachnospiraceae incertae sedis</taxon>
        <taxon>Candidatus Pullilachnospira</taxon>
    </lineage>
</organism>
<dbReference type="PROSITE" id="PS51898">
    <property type="entry name" value="TYR_RECOMBINASE"/>
    <property type="match status" value="1"/>
</dbReference>
<dbReference type="EMBL" id="DVON01000099">
    <property type="protein sequence ID" value="HIV12406.1"/>
    <property type="molecule type" value="Genomic_DNA"/>
</dbReference>
<evidence type="ECO:0000259" key="2">
    <source>
        <dbReference type="PROSITE" id="PS51898"/>
    </source>
</evidence>
<dbReference type="InterPro" id="IPR002104">
    <property type="entry name" value="Integrase_catalytic"/>
</dbReference>
<evidence type="ECO:0000313" key="4">
    <source>
        <dbReference type="Proteomes" id="UP000886723"/>
    </source>
</evidence>